<accession>A0A1G2QG69</accession>
<sequence length="129" mass="14759">MDTKTLRQEYKKARAWGLLASIDLAGCDHQLIQSPQAIKQFVKELVDLLKMKAHGPTRVEKFAEGSLEGYSAFQFIETSSITLHFDDKQGDRAFIDVFSCCFFNPESAEKFAKKYFKAKTSRSKILLRK</sequence>
<evidence type="ECO:0000256" key="9">
    <source>
        <dbReference type="ARBA" id="ARBA00023317"/>
    </source>
</evidence>
<dbReference type="GO" id="GO:0004014">
    <property type="term" value="F:adenosylmethionine decarboxylase activity"/>
    <property type="evidence" value="ECO:0007669"/>
    <property type="project" value="InterPro"/>
</dbReference>
<keyword evidence="2" id="KW-0210">Decarboxylase</keyword>
<keyword evidence="8" id="KW-0704">Schiff base</keyword>
<evidence type="ECO:0000256" key="1">
    <source>
        <dbReference type="ARBA" id="ARBA00001928"/>
    </source>
</evidence>
<evidence type="ECO:0000256" key="2">
    <source>
        <dbReference type="ARBA" id="ARBA00022793"/>
    </source>
</evidence>
<dbReference type="SUPFAM" id="SSF56276">
    <property type="entry name" value="S-adenosylmethionine decarboxylase"/>
    <property type="match status" value="1"/>
</dbReference>
<comment type="caution">
    <text evidence="10">The sequence shown here is derived from an EMBL/GenBank/DDBJ whole genome shotgun (WGS) entry which is preliminary data.</text>
</comment>
<evidence type="ECO:0000256" key="7">
    <source>
        <dbReference type="ARBA" id="ARBA00023239"/>
    </source>
</evidence>
<evidence type="ECO:0000256" key="6">
    <source>
        <dbReference type="ARBA" id="ARBA00023145"/>
    </source>
</evidence>
<keyword evidence="5" id="KW-0620">Polyamine biosynthesis</keyword>
<keyword evidence="6" id="KW-0865">Zymogen</keyword>
<evidence type="ECO:0000256" key="5">
    <source>
        <dbReference type="ARBA" id="ARBA00023115"/>
    </source>
</evidence>
<gene>
    <name evidence="10" type="ORF">A2370_00830</name>
</gene>
<dbReference type="EMBL" id="MHTH01000006">
    <property type="protein sequence ID" value="OHA59049.1"/>
    <property type="molecule type" value="Genomic_DNA"/>
</dbReference>
<protein>
    <recommendedName>
        <fullName evidence="12">S-adenosylmethionine decarboxylase</fullName>
    </recommendedName>
</protein>
<evidence type="ECO:0000256" key="3">
    <source>
        <dbReference type="ARBA" id="ARBA00022813"/>
    </source>
</evidence>
<evidence type="ECO:0000313" key="11">
    <source>
        <dbReference type="Proteomes" id="UP000176222"/>
    </source>
</evidence>
<keyword evidence="4" id="KW-0745">Spermidine biosynthesis</keyword>
<comment type="cofactor">
    <cofactor evidence="1">
        <name>pyruvate</name>
        <dbReference type="ChEBI" id="CHEBI:15361"/>
    </cofactor>
</comment>
<dbReference type="GO" id="GO:0008295">
    <property type="term" value="P:spermidine biosynthetic process"/>
    <property type="evidence" value="ECO:0007669"/>
    <property type="project" value="UniProtKB-KW"/>
</dbReference>
<evidence type="ECO:0008006" key="12">
    <source>
        <dbReference type="Google" id="ProtNLM"/>
    </source>
</evidence>
<reference evidence="10 11" key="1">
    <citation type="journal article" date="2016" name="Nat. Commun.">
        <title>Thousands of microbial genomes shed light on interconnected biogeochemical processes in an aquifer system.</title>
        <authorList>
            <person name="Anantharaman K."/>
            <person name="Brown C.T."/>
            <person name="Hug L.A."/>
            <person name="Sharon I."/>
            <person name="Castelle C.J."/>
            <person name="Probst A.J."/>
            <person name="Thomas B.C."/>
            <person name="Singh A."/>
            <person name="Wilkins M.J."/>
            <person name="Karaoz U."/>
            <person name="Brodie E.L."/>
            <person name="Williams K.H."/>
            <person name="Hubbard S.S."/>
            <person name="Banfield J.F."/>
        </authorList>
    </citation>
    <scope>NUCLEOTIDE SEQUENCE [LARGE SCALE GENOMIC DNA]</scope>
</reference>
<dbReference type="AlphaFoldDB" id="A0A1G2QG69"/>
<keyword evidence="7" id="KW-0456">Lyase</keyword>
<evidence type="ECO:0000313" key="10">
    <source>
        <dbReference type="EMBL" id="OHA59049.1"/>
    </source>
</evidence>
<dbReference type="Pfam" id="PF02675">
    <property type="entry name" value="AdoMet_dc"/>
    <property type="match status" value="1"/>
</dbReference>
<keyword evidence="9" id="KW-0670">Pyruvate</keyword>
<dbReference type="Proteomes" id="UP000176222">
    <property type="component" value="Unassembled WGS sequence"/>
</dbReference>
<name>A0A1G2QG69_9BACT</name>
<dbReference type="InterPro" id="IPR016067">
    <property type="entry name" value="S-AdoMet_deCO2ase_core"/>
</dbReference>
<organism evidence="10 11">
    <name type="scientific">Candidatus Vogelbacteria bacterium RIFOXYB1_FULL_42_16</name>
    <dbReference type="NCBI Taxonomy" id="1802436"/>
    <lineage>
        <taxon>Bacteria</taxon>
        <taxon>Candidatus Vogeliibacteriota</taxon>
    </lineage>
</organism>
<evidence type="ECO:0000256" key="8">
    <source>
        <dbReference type="ARBA" id="ARBA00023270"/>
    </source>
</evidence>
<dbReference type="Gene3D" id="3.60.90.10">
    <property type="entry name" value="S-adenosylmethionine decarboxylase"/>
    <property type="match status" value="1"/>
</dbReference>
<proteinExistence type="predicted"/>
<dbReference type="STRING" id="1802436.A2370_00830"/>
<keyword evidence="3" id="KW-0068">Autocatalytic cleavage</keyword>
<evidence type="ECO:0000256" key="4">
    <source>
        <dbReference type="ARBA" id="ARBA00023066"/>
    </source>
</evidence>
<dbReference type="InterPro" id="IPR003826">
    <property type="entry name" value="AdoMetDC_fam_prok"/>
</dbReference>